<dbReference type="InterPro" id="IPR050599">
    <property type="entry name" value="VDCC_alpha-1_subunit"/>
</dbReference>
<keyword evidence="11" id="KW-0325">Glycoprotein</keyword>
<dbReference type="GO" id="GO:0005891">
    <property type="term" value="C:voltage-gated calcium channel complex"/>
    <property type="evidence" value="ECO:0007669"/>
    <property type="project" value="TreeGrafter"/>
</dbReference>
<feature type="transmembrane region" description="Helical" evidence="13">
    <location>
        <begin position="153"/>
        <end position="176"/>
    </location>
</feature>
<dbReference type="PANTHER" id="PTHR45628:SF7">
    <property type="entry name" value="VOLTAGE-DEPENDENT CALCIUM CHANNEL TYPE A SUBUNIT ALPHA-1"/>
    <property type="match status" value="1"/>
</dbReference>
<evidence type="ECO:0000256" key="2">
    <source>
        <dbReference type="ARBA" id="ARBA00022448"/>
    </source>
</evidence>
<dbReference type="Proteomes" id="UP000565441">
    <property type="component" value="Unassembled WGS sequence"/>
</dbReference>
<comment type="caution">
    <text evidence="15">The sequence shown here is derived from an EMBL/GenBank/DDBJ whole genome shotgun (WGS) entry which is preliminary data.</text>
</comment>
<gene>
    <name evidence="15" type="ORF">D9615_007610</name>
</gene>
<evidence type="ECO:0000256" key="3">
    <source>
        <dbReference type="ARBA" id="ARBA00022568"/>
    </source>
</evidence>
<sequence>MQKSLVQDYIVPKYDTRSPTTQQPVPSTFKTRHYSSKSLNALERLFAGETRTNDLPMSILRQGRAETAHDDEAERHLELLASVTPEAATSQDVHDAMYERRAQKADLIQRDHPTYDKTFWIFSQKNIVRRLCVQPASGERIFGTPYSSIAHPILQLLLLLTVIGGIVIETIATPICSRNYFLEHGLDAGAWFDVAVFAFGFLLVVEFIIKIIANGFAFTPNAYIRSIWNVLDFFIMVGILINITTGLIFIGGLSRFTKSLKALLVDLIGCNPNIGCCNARHSLHVPLRRMGPEHFHGENNVGNDNDASGITDCIGEYTNTALGEPFGFPVPRVWDNPSPSTSFSFDNFKSSLLILFEIVSLEGWTDVMGVATSITGKPCNRTPNNSTFNAIFFVV</sequence>
<dbReference type="Gene3D" id="1.10.287.70">
    <property type="match status" value="1"/>
</dbReference>
<accession>A0A8H5M2D8</accession>
<evidence type="ECO:0000313" key="16">
    <source>
        <dbReference type="Proteomes" id="UP000565441"/>
    </source>
</evidence>
<feature type="domain" description="Ion transport" evidence="14">
    <location>
        <begin position="157"/>
        <end position="246"/>
    </location>
</feature>
<keyword evidence="5 13" id="KW-0812">Transmembrane</keyword>
<keyword evidence="7" id="KW-0851">Voltage-gated channel</keyword>
<evidence type="ECO:0000256" key="11">
    <source>
        <dbReference type="ARBA" id="ARBA00023180"/>
    </source>
</evidence>
<evidence type="ECO:0000259" key="14">
    <source>
        <dbReference type="Pfam" id="PF00520"/>
    </source>
</evidence>
<evidence type="ECO:0000313" key="15">
    <source>
        <dbReference type="EMBL" id="KAF5378156.1"/>
    </source>
</evidence>
<reference evidence="15 16" key="1">
    <citation type="journal article" date="2020" name="ISME J.">
        <title>Uncovering the hidden diversity of litter-decomposition mechanisms in mushroom-forming fungi.</title>
        <authorList>
            <person name="Floudas D."/>
            <person name="Bentzer J."/>
            <person name="Ahren D."/>
            <person name="Johansson T."/>
            <person name="Persson P."/>
            <person name="Tunlid A."/>
        </authorList>
    </citation>
    <scope>NUCLEOTIDE SEQUENCE [LARGE SCALE GENOMIC DNA]</scope>
    <source>
        <strain evidence="15 16">CBS 661.87</strain>
    </source>
</reference>
<feature type="transmembrane region" description="Helical" evidence="13">
    <location>
        <begin position="233"/>
        <end position="253"/>
    </location>
</feature>
<dbReference type="InterPro" id="IPR005821">
    <property type="entry name" value="Ion_trans_dom"/>
</dbReference>
<dbReference type="Gene3D" id="1.20.120.350">
    <property type="entry name" value="Voltage-gated potassium channels. Chain C"/>
    <property type="match status" value="1"/>
</dbReference>
<evidence type="ECO:0000256" key="12">
    <source>
        <dbReference type="ARBA" id="ARBA00023303"/>
    </source>
</evidence>
<keyword evidence="3" id="KW-0109">Calcium transport</keyword>
<dbReference type="InterPro" id="IPR027359">
    <property type="entry name" value="Volt_channel_dom_sf"/>
</dbReference>
<evidence type="ECO:0000256" key="1">
    <source>
        <dbReference type="ARBA" id="ARBA00004141"/>
    </source>
</evidence>
<dbReference type="AlphaFoldDB" id="A0A8H5M2D8"/>
<dbReference type="PANTHER" id="PTHR45628">
    <property type="entry name" value="VOLTAGE-DEPENDENT CALCIUM CHANNEL TYPE A SUBUNIT ALPHA-1"/>
    <property type="match status" value="1"/>
</dbReference>
<protein>
    <recommendedName>
        <fullName evidence="14">Ion transport domain-containing protein</fullName>
    </recommendedName>
</protein>
<evidence type="ECO:0000256" key="5">
    <source>
        <dbReference type="ARBA" id="ARBA00022692"/>
    </source>
</evidence>
<evidence type="ECO:0000256" key="13">
    <source>
        <dbReference type="SAM" id="Phobius"/>
    </source>
</evidence>
<evidence type="ECO:0000256" key="7">
    <source>
        <dbReference type="ARBA" id="ARBA00022882"/>
    </source>
</evidence>
<evidence type="ECO:0000256" key="9">
    <source>
        <dbReference type="ARBA" id="ARBA00023065"/>
    </source>
</evidence>
<dbReference type="OrthoDB" id="3048122at2759"/>
<comment type="subcellular location">
    <subcellularLocation>
        <location evidence="1">Membrane</location>
        <topology evidence="1">Multi-pass membrane protein</topology>
    </subcellularLocation>
</comment>
<keyword evidence="12" id="KW-0407">Ion channel</keyword>
<name>A0A8H5M2D8_9AGAR</name>
<evidence type="ECO:0000256" key="10">
    <source>
        <dbReference type="ARBA" id="ARBA00023136"/>
    </source>
</evidence>
<keyword evidence="4" id="KW-0107">Calcium channel</keyword>
<keyword evidence="6" id="KW-0106">Calcium</keyword>
<feature type="transmembrane region" description="Helical" evidence="13">
    <location>
        <begin position="188"/>
        <end position="213"/>
    </location>
</feature>
<evidence type="ECO:0000256" key="6">
    <source>
        <dbReference type="ARBA" id="ARBA00022837"/>
    </source>
</evidence>
<dbReference type="EMBL" id="JAACJP010000021">
    <property type="protein sequence ID" value="KAF5378156.1"/>
    <property type="molecule type" value="Genomic_DNA"/>
</dbReference>
<proteinExistence type="predicted"/>
<keyword evidence="8 13" id="KW-1133">Transmembrane helix</keyword>
<evidence type="ECO:0000256" key="4">
    <source>
        <dbReference type="ARBA" id="ARBA00022673"/>
    </source>
</evidence>
<dbReference type="GO" id="GO:0008331">
    <property type="term" value="F:high voltage-gated calcium channel activity"/>
    <property type="evidence" value="ECO:0007669"/>
    <property type="project" value="TreeGrafter"/>
</dbReference>
<evidence type="ECO:0000256" key="8">
    <source>
        <dbReference type="ARBA" id="ARBA00022989"/>
    </source>
</evidence>
<keyword evidence="9" id="KW-0406">Ion transport</keyword>
<keyword evidence="2" id="KW-0813">Transport</keyword>
<keyword evidence="16" id="KW-1185">Reference proteome</keyword>
<organism evidence="15 16">
    <name type="scientific">Tricholomella constricta</name>
    <dbReference type="NCBI Taxonomy" id="117010"/>
    <lineage>
        <taxon>Eukaryota</taxon>
        <taxon>Fungi</taxon>
        <taxon>Dikarya</taxon>
        <taxon>Basidiomycota</taxon>
        <taxon>Agaricomycotina</taxon>
        <taxon>Agaricomycetes</taxon>
        <taxon>Agaricomycetidae</taxon>
        <taxon>Agaricales</taxon>
        <taxon>Tricholomatineae</taxon>
        <taxon>Lyophyllaceae</taxon>
        <taxon>Tricholomella</taxon>
    </lineage>
</organism>
<dbReference type="GO" id="GO:0098703">
    <property type="term" value="P:calcium ion import across plasma membrane"/>
    <property type="evidence" value="ECO:0007669"/>
    <property type="project" value="TreeGrafter"/>
</dbReference>
<dbReference type="Pfam" id="PF00520">
    <property type="entry name" value="Ion_trans"/>
    <property type="match status" value="1"/>
</dbReference>
<keyword evidence="10 13" id="KW-0472">Membrane</keyword>